<protein>
    <recommendedName>
        <fullName evidence="2">Tf2-1-like SH3-like domain-containing protein</fullName>
    </recommendedName>
</protein>
<feature type="domain" description="Tf2-1-like SH3-like" evidence="2">
    <location>
        <begin position="85"/>
        <end position="116"/>
    </location>
</feature>
<name>A0AAW2S956_9LAMI</name>
<dbReference type="PANTHER" id="PTHR46148:SF54">
    <property type="entry name" value="RETROTRANSPOSON-LIKE PROTEIN"/>
    <property type="match status" value="1"/>
</dbReference>
<dbReference type="InterPro" id="IPR056924">
    <property type="entry name" value="SH3_Tf2-1"/>
</dbReference>
<dbReference type="InterPro" id="IPR016197">
    <property type="entry name" value="Chromo-like_dom_sf"/>
</dbReference>
<accession>A0AAW2S956</accession>
<evidence type="ECO:0000256" key="1">
    <source>
        <dbReference type="SAM" id="MobiDB-lite"/>
    </source>
</evidence>
<evidence type="ECO:0000259" key="2">
    <source>
        <dbReference type="Pfam" id="PF24626"/>
    </source>
</evidence>
<dbReference type="PANTHER" id="PTHR46148">
    <property type="entry name" value="CHROMO DOMAIN-CONTAINING PROTEIN"/>
    <property type="match status" value="1"/>
</dbReference>
<comment type="caution">
    <text evidence="3">The sequence shown here is derived from an EMBL/GenBank/DDBJ whole genome shotgun (WGS) entry which is preliminary data.</text>
</comment>
<reference evidence="3" key="1">
    <citation type="submission" date="2020-06" db="EMBL/GenBank/DDBJ databases">
        <authorList>
            <person name="Li T."/>
            <person name="Hu X."/>
            <person name="Zhang T."/>
            <person name="Song X."/>
            <person name="Zhang H."/>
            <person name="Dai N."/>
            <person name="Sheng W."/>
            <person name="Hou X."/>
            <person name="Wei L."/>
        </authorList>
    </citation>
    <scope>NUCLEOTIDE SEQUENCE</scope>
    <source>
        <strain evidence="3">KEN8</strain>
        <tissue evidence="3">Leaf</tissue>
    </source>
</reference>
<evidence type="ECO:0000313" key="3">
    <source>
        <dbReference type="EMBL" id="KAL0388993.1"/>
    </source>
</evidence>
<reference evidence="3" key="2">
    <citation type="journal article" date="2024" name="Plant">
        <title>Genomic evolution and insights into agronomic trait innovations of Sesamum species.</title>
        <authorList>
            <person name="Miao H."/>
            <person name="Wang L."/>
            <person name="Qu L."/>
            <person name="Liu H."/>
            <person name="Sun Y."/>
            <person name="Le M."/>
            <person name="Wang Q."/>
            <person name="Wei S."/>
            <person name="Zheng Y."/>
            <person name="Lin W."/>
            <person name="Duan Y."/>
            <person name="Cao H."/>
            <person name="Xiong S."/>
            <person name="Wang X."/>
            <person name="Wei L."/>
            <person name="Li C."/>
            <person name="Ma Q."/>
            <person name="Ju M."/>
            <person name="Zhao R."/>
            <person name="Li G."/>
            <person name="Mu C."/>
            <person name="Tian Q."/>
            <person name="Mei H."/>
            <person name="Zhang T."/>
            <person name="Gao T."/>
            <person name="Zhang H."/>
        </authorList>
    </citation>
    <scope>NUCLEOTIDE SEQUENCE</scope>
    <source>
        <strain evidence="3">KEN8</strain>
    </source>
</reference>
<organism evidence="3">
    <name type="scientific">Sesamum calycinum</name>
    <dbReference type="NCBI Taxonomy" id="2727403"/>
    <lineage>
        <taxon>Eukaryota</taxon>
        <taxon>Viridiplantae</taxon>
        <taxon>Streptophyta</taxon>
        <taxon>Embryophyta</taxon>
        <taxon>Tracheophyta</taxon>
        <taxon>Spermatophyta</taxon>
        <taxon>Magnoliopsida</taxon>
        <taxon>eudicotyledons</taxon>
        <taxon>Gunneridae</taxon>
        <taxon>Pentapetalae</taxon>
        <taxon>asterids</taxon>
        <taxon>lamiids</taxon>
        <taxon>Lamiales</taxon>
        <taxon>Pedaliaceae</taxon>
        <taxon>Sesamum</taxon>
    </lineage>
</organism>
<dbReference type="Pfam" id="PF24626">
    <property type="entry name" value="SH3_Tf2-1"/>
    <property type="match status" value="1"/>
</dbReference>
<dbReference type="SUPFAM" id="SSF54160">
    <property type="entry name" value="Chromo domain-like"/>
    <property type="match status" value="1"/>
</dbReference>
<dbReference type="EMBL" id="JACGWM010000002">
    <property type="protein sequence ID" value="KAL0388993.1"/>
    <property type="molecule type" value="Genomic_DNA"/>
</dbReference>
<gene>
    <name evidence="3" type="ORF">Scaly_0256400</name>
</gene>
<proteinExistence type="predicted"/>
<feature type="compositionally biased region" description="Low complexity" evidence="1">
    <location>
        <begin position="62"/>
        <end position="72"/>
    </location>
</feature>
<dbReference type="AlphaFoldDB" id="A0AAW2S956"/>
<feature type="region of interest" description="Disordered" evidence="1">
    <location>
        <begin position="55"/>
        <end position="75"/>
    </location>
</feature>
<sequence length="196" mass="21930">MVDSPRRNTSSVTSTEELSPALLGAIQPIVSAAIREQMVTLAPVHVATLSDVDVPKEEAEKSAPVPAPSVAARQGPPQLVQQEAIQRIGKVAYKLDLPPHTKIHSTFHVSQLKKCHGDSVAPQSLPVMLTPHGHLVLEPKVILDRRIILFHNRSLTQILVKWFNTPTKDNIWENYYEFMQKFPNYSRTVWRGGHLL</sequence>